<comment type="caution">
    <text evidence="1">The sequence shown here is derived from an EMBL/GenBank/DDBJ whole genome shotgun (WGS) entry which is preliminary data.</text>
</comment>
<dbReference type="EMBL" id="VTXP01000008">
    <property type="protein sequence ID" value="NOJ24219.1"/>
    <property type="molecule type" value="Genomic_DNA"/>
</dbReference>
<name>A0AAP7DDT0_9VIBR</name>
<dbReference type="AlphaFoldDB" id="A0AAP7DDT0"/>
<protein>
    <submittedName>
        <fullName evidence="1">Uncharacterized protein</fullName>
    </submittedName>
</protein>
<accession>A0AAP7DDT0</accession>
<evidence type="ECO:0000313" key="1">
    <source>
        <dbReference type="EMBL" id="NOJ24219.1"/>
    </source>
</evidence>
<dbReference type="Proteomes" id="UP000576645">
    <property type="component" value="Unassembled WGS sequence"/>
</dbReference>
<proteinExistence type="predicted"/>
<evidence type="ECO:0000313" key="2">
    <source>
        <dbReference type="Proteomes" id="UP000576645"/>
    </source>
</evidence>
<sequence>MTWGSNIGEELLPRFGQINQVHPGLDKVQVDFDGNTAGTPIWASIGRAFTRSEINLAIDNQLACKIEFLANDPSLPILTDIYFSVLEEKTMVIKANTLTLEGTQSLTLKSQQSSTHYNGRVGRITSKAAFITTEAEKLQKIQAKKIDLN</sequence>
<gene>
    <name evidence="1" type="ORF">F0238_15905</name>
</gene>
<dbReference type="RefSeq" id="WP_171353153.1">
    <property type="nucleotide sequence ID" value="NZ_VTXP01000008.1"/>
</dbReference>
<organism evidence="1 2">
    <name type="scientific">Vibrio coralliilyticus</name>
    <dbReference type="NCBI Taxonomy" id="190893"/>
    <lineage>
        <taxon>Bacteria</taxon>
        <taxon>Pseudomonadati</taxon>
        <taxon>Pseudomonadota</taxon>
        <taxon>Gammaproteobacteria</taxon>
        <taxon>Vibrionales</taxon>
        <taxon>Vibrionaceae</taxon>
        <taxon>Vibrio</taxon>
    </lineage>
</organism>
<reference evidence="1 2" key="1">
    <citation type="submission" date="2019-09" db="EMBL/GenBank/DDBJ databases">
        <title>Draft genome sequencing and comparative genomics of hatchery-associated Vibrios.</title>
        <authorList>
            <person name="Kehlet-Delgado H."/>
            <person name="Mueller R.S."/>
        </authorList>
    </citation>
    <scope>NUCLEOTIDE SEQUENCE [LARGE SCALE GENOMIC DNA]</scope>
    <source>
        <strain evidence="1 2">09-121-3</strain>
    </source>
</reference>